<evidence type="ECO:0000313" key="2">
    <source>
        <dbReference type="EMBL" id="SEI71641.1"/>
    </source>
</evidence>
<feature type="chain" id="PRO_5011754455" evidence="1">
    <location>
        <begin position="27"/>
        <end position="189"/>
    </location>
</feature>
<dbReference type="EMBL" id="FNXY01000003">
    <property type="protein sequence ID" value="SEI71641.1"/>
    <property type="molecule type" value="Genomic_DNA"/>
</dbReference>
<gene>
    <name evidence="2" type="ORF">SAMN04487995_1846</name>
</gene>
<evidence type="ECO:0000256" key="1">
    <source>
        <dbReference type="SAM" id="SignalP"/>
    </source>
</evidence>
<evidence type="ECO:0000313" key="3">
    <source>
        <dbReference type="Proteomes" id="UP000199532"/>
    </source>
</evidence>
<dbReference type="Proteomes" id="UP000199532">
    <property type="component" value="Unassembled WGS sequence"/>
</dbReference>
<dbReference type="STRING" id="408657.SAMN04487995_1846"/>
<dbReference type="RefSeq" id="WP_177196991.1">
    <property type="nucleotide sequence ID" value="NZ_FNXY01000003.1"/>
</dbReference>
<organism evidence="2 3">
    <name type="scientific">Dyadobacter koreensis</name>
    <dbReference type="NCBI Taxonomy" id="408657"/>
    <lineage>
        <taxon>Bacteria</taxon>
        <taxon>Pseudomonadati</taxon>
        <taxon>Bacteroidota</taxon>
        <taxon>Cytophagia</taxon>
        <taxon>Cytophagales</taxon>
        <taxon>Spirosomataceae</taxon>
        <taxon>Dyadobacter</taxon>
    </lineage>
</organism>
<keyword evidence="3" id="KW-1185">Reference proteome</keyword>
<name>A0A1H6SV55_9BACT</name>
<keyword evidence="1" id="KW-0732">Signal</keyword>
<accession>A0A1H6SV55</accession>
<sequence>MTTKFTISSFITVFALAFGLSFSVFAQDTRTDNHQIIVEVPTVALLDLETSGTKNITASFIQPTLLEAGQKIAAPALNNTLWLNYSSIQEGTTTKRVDVKVNEVVSGVDINLVAGASATGAGTKGTPTAGFILTAADQTLVGGIGSAYTLTGSGNGHQLTYTFAAEDANYAALRSGSTTVTVTYTLADN</sequence>
<dbReference type="AlphaFoldDB" id="A0A1H6SV55"/>
<feature type="signal peptide" evidence="1">
    <location>
        <begin position="1"/>
        <end position="26"/>
    </location>
</feature>
<protein>
    <submittedName>
        <fullName evidence="2">Uncharacterized protein</fullName>
    </submittedName>
</protein>
<proteinExistence type="predicted"/>
<reference evidence="2 3" key="1">
    <citation type="submission" date="2016-10" db="EMBL/GenBank/DDBJ databases">
        <authorList>
            <person name="de Groot N.N."/>
        </authorList>
    </citation>
    <scope>NUCLEOTIDE SEQUENCE [LARGE SCALE GENOMIC DNA]</scope>
    <source>
        <strain evidence="2 3">DSM 19938</strain>
    </source>
</reference>